<dbReference type="PANTHER" id="PTHR48258:SF6">
    <property type="entry name" value="LEUCINE-RICH REPEAT DOMAIN, L DOMAIN-CONTAINING PROTEIN"/>
    <property type="match status" value="1"/>
</dbReference>
<feature type="domain" description="DUF4218" evidence="3">
    <location>
        <begin position="1"/>
        <end position="55"/>
    </location>
</feature>
<evidence type="ECO:0000313" key="4">
    <source>
        <dbReference type="EMBL" id="SPD31120.1"/>
    </source>
</evidence>
<feature type="region of interest" description="Disordered" evidence="2">
    <location>
        <begin position="303"/>
        <end position="344"/>
    </location>
</feature>
<dbReference type="PANTHER" id="PTHR48258">
    <property type="entry name" value="DUF4218 DOMAIN-CONTAINING PROTEIN-RELATED"/>
    <property type="match status" value="1"/>
</dbReference>
<accession>A0A2N9J3N4</accession>
<feature type="coiled-coil region" evidence="1">
    <location>
        <begin position="612"/>
        <end position="653"/>
    </location>
</feature>
<evidence type="ECO:0000256" key="1">
    <source>
        <dbReference type="SAM" id="Coils"/>
    </source>
</evidence>
<keyword evidence="1" id="KW-0175">Coiled coil</keyword>
<name>A0A2N9J3N4_FAGSY</name>
<protein>
    <recommendedName>
        <fullName evidence="3">DUF4218 domain-containing protein</fullName>
    </recommendedName>
</protein>
<dbReference type="InterPro" id="IPR004252">
    <property type="entry name" value="Probable_transposase_24"/>
</dbReference>
<feature type="region of interest" description="Disordered" evidence="2">
    <location>
        <begin position="215"/>
        <end position="269"/>
    </location>
</feature>
<evidence type="ECO:0000259" key="3">
    <source>
        <dbReference type="Pfam" id="PF13960"/>
    </source>
</evidence>
<feature type="compositionally biased region" description="Basic and acidic residues" evidence="2">
    <location>
        <begin position="228"/>
        <end position="238"/>
    </location>
</feature>
<dbReference type="Pfam" id="PF13960">
    <property type="entry name" value="DUF4218"/>
    <property type="match status" value="1"/>
</dbReference>
<reference evidence="4" key="1">
    <citation type="submission" date="2018-02" db="EMBL/GenBank/DDBJ databases">
        <authorList>
            <person name="Cohen D.B."/>
            <person name="Kent A.D."/>
        </authorList>
    </citation>
    <scope>NUCLEOTIDE SEQUENCE</scope>
</reference>
<feature type="region of interest" description="Disordered" evidence="2">
    <location>
        <begin position="656"/>
        <end position="675"/>
    </location>
</feature>
<feature type="compositionally biased region" description="Acidic residues" evidence="2">
    <location>
        <begin position="258"/>
        <end position="268"/>
    </location>
</feature>
<dbReference type="Pfam" id="PF03004">
    <property type="entry name" value="Transposase_24"/>
    <property type="match status" value="1"/>
</dbReference>
<dbReference type="InterPro" id="IPR025452">
    <property type="entry name" value="DUF4218"/>
</dbReference>
<sequence length="675" mass="76043">MYPIERFLGTLKRYVSNRARPEGSIAEAYILKECITFCSMYLDGIETVHNRRERNEDFGECRKGLTVFTQTARPTGCRRIDGELSDELRDIAHWYLLYNTLELESYLEYMNSLRVNGSPEATNQLWALANGPNLLVKEYSAKQVFYLRDTKLGGHWQVVQCVQLRGVFDVPEVGDGESNDDTEANDAFQQETIAGVVPIEVANNDRYCRDDVEAEVIPTDETMAEHGGNNEDEKHDIPDTQSKGAHGKKKRISVEVPSTDDGDSDDESSNSFMHEVIEMPPGRIRRSPLQHTTSEAQLAAIPPMSRPEEDSPIPPNPQVDAQIGGTSGGTVASTNTRTRGPTRGIGVQRLFDKDGKLPVPIPQEFRKPVGKNASKCVNQIGVQVHQNMPNIGVCKWKKVADSIKQPMYQCVEDKFDLQGDSVDVNKSLNMKFANSLRQHVYRLHTKYKKAKLTHGDEYVRNHPPENVTAENWIELIDKKWTDSDFKELSLKNKKNRNENPDKNKHRVGSKSLAVRVHEGMEENDGQLPKATVIYRETHYDPKKKKWITSEAERNYEEMLRLEEEHLVDPDAIPLTPEEVSVRVLKPRSGYVKGLGIRPSSSLRTIASSGMSRDDVQRQIAEIKEAANSEIAELKEANKRHEEMTANILEFLRSQGFTTPFGSGGSSSSSYRGDGN</sequence>
<proteinExistence type="predicted"/>
<dbReference type="AlphaFoldDB" id="A0A2N9J3N4"/>
<organism evidence="4">
    <name type="scientific">Fagus sylvatica</name>
    <name type="common">Beechnut</name>
    <dbReference type="NCBI Taxonomy" id="28930"/>
    <lineage>
        <taxon>Eukaryota</taxon>
        <taxon>Viridiplantae</taxon>
        <taxon>Streptophyta</taxon>
        <taxon>Embryophyta</taxon>
        <taxon>Tracheophyta</taxon>
        <taxon>Spermatophyta</taxon>
        <taxon>Magnoliopsida</taxon>
        <taxon>eudicotyledons</taxon>
        <taxon>Gunneridae</taxon>
        <taxon>Pentapetalae</taxon>
        <taxon>rosids</taxon>
        <taxon>fabids</taxon>
        <taxon>Fagales</taxon>
        <taxon>Fagaceae</taxon>
        <taxon>Fagus</taxon>
    </lineage>
</organism>
<evidence type="ECO:0000256" key="2">
    <source>
        <dbReference type="SAM" id="MobiDB-lite"/>
    </source>
</evidence>
<feature type="compositionally biased region" description="Polar residues" evidence="2">
    <location>
        <begin position="329"/>
        <end position="339"/>
    </location>
</feature>
<dbReference type="EMBL" id="OIVN01006347">
    <property type="protein sequence ID" value="SPD31120.1"/>
    <property type="molecule type" value="Genomic_DNA"/>
</dbReference>
<gene>
    <name evidence="4" type="ORF">FSB_LOCUS59002</name>
</gene>